<accession>A0A1S0U171</accession>
<name>A0A1S0U171_LOALO</name>
<protein>
    <submittedName>
        <fullName evidence="2">Uncharacterized protein</fullName>
    </submittedName>
</protein>
<proteinExistence type="predicted"/>
<dbReference type="AlphaFoldDB" id="A0A1S0U171"/>
<dbReference type="RefSeq" id="XP_003141224.1">
    <property type="nucleotide sequence ID" value="XM_003141176.1"/>
</dbReference>
<evidence type="ECO:0000313" key="2">
    <source>
        <dbReference type="EMBL" id="EFO22849.1"/>
    </source>
</evidence>
<dbReference type="KEGG" id="loa:LOAG_05639"/>
<dbReference type="GeneID" id="9943046"/>
<reference evidence="2" key="1">
    <citation type="submission" date="2012-04" db="EMBL/GenBank/DDBJ databases">
        <title>The Genome Sequence of Loa loa.</title>
        <authorList>
            <consortium name="The Broad Institute Genome Sequencing Platform"/>
            <consortium name="Broad Institute Genome Sequencing Center for Infectious Disease"/>
            <person name="Nutman T.B."/>
            <person name="Fink D.L."/>
            <person name="Russ C."/>
            <person name="Young S."/>
            <person name="Zeng Q."/>
            <person name="Gargeya S."/>
            <person name="Alvarado L."/>
            <person name="Berlin A."/>
            <person name="Chapman S.B."/>
            <person name="Chen Z."/>
            <person name="Freedman E."/>
            <person name="Gellesch M."/>
            <person name="Goldberg J."/>
            <person name="Griggs A."/>
            <person name="Gujja S."/>
            <person name="Heilman E.R."/>
            <person name="Heiman D."/>
            <person name="Howarth C."/>
            <person name="Mehta T."/>
            <person name="Neiman D."/>
            <person name="Pearson M."/>
            <person name="Roberts A."/>
            <person name="Saif S."/>
            <person name="Shea T."/>
            <person name="Shenoy N."/>
            <person name="Sisk P."/>
            <person name="Stolte C."/>
            <person name="Sykes S."/>
            <person name="White J."/>
            <person name="Yandava C."/>
            <person name="Haas B."/>
            <person name="Henn M.R."/>
            <person name="Nusbaum C."/>
            <person name="Birren B."/>
        </authorList>
    </citation>
    <scope>NUCLEOTIDE SEQUENCE [LARGE SCALE GENOMIC DNA]</scope>
</reference>
<dbReference type="EMBL" id="JH712473">
    <property type="protein sequence ID" value="EFO22849.1"/>
    <property type="molecule type" value="Genomic_DNA"/>
</dbReference>
<gene>
    <name evidence="2" type="ORF">LOAG_05639</name>
</gene>
<sequence>MAMFDLHLINLHRPAFLCSLLTRKERIPEKGGDLSEQLPRRYEKSVSTRFYNKISGGRGEGGGEEKANTLPQSLTQPSYRMSLSYSPRLLPMMARNCRISGTDTMI</sequence>
<evidence type="ECO:0000256" key="1">
    <source>
        <dbReference type="SAM" id="MobiDB-lite"/>
    </source>
</evidence>
<feature type="region of interest" description="Disordered" evidence="1">
    <location>
        <begin position="53"/>
        <end position="75"/>
    </location>
</feature>
<dbReference type="CTD" id="9943046"/>
<organism evidence="2">
    <name type="scientific">Loa loa</name>
    <name type="common">Eye worm</name>
    <name type="synonym">Filaria loa</name>
    <dbReference type="NCBI Taxonomy" id="7209"/>
    <lineage>
        <taxon>Eukaryota</taxon>
        <taxon>Metazoa</taxon>
        <taxon>Ecdysozoa</taxon>
        <taxon>Nematoda</taxon>
        <taxon>Chromadorea</taxon>
        <taxon>Rhabditida</taxon>
        <taxon>Spirurina</taxon>
        <taxon>Spiruromorpha</taxon>
        <taxon>Filarioidea</taxon>
        <taxon>Onchocercidae</taxon>
        <taxon>Loa</taxon>
    </lineage>
</organism>
<dbReference type="InParanoid" id="A0A1S0U171"/>